<dbReference type="GO" id="GO:0000981">
    <property type="term" value="F:DNA-binding transcription factor activity, RNA polymerase II-specific"/>
    <property type="evidence" value="ECO:0007669"/>
    <property type="project" value="TreeGrafter"/>
</dbReference>
<sequence length="300" mass="32820">MEFGGLVSGGSWSSFDSEVMTHLCDSHHFAEEQDLSMVMPAMFCSDHSSHSYSSYWPQYNSSSFLPLADYGGYSICTGEEQNTAPSFPVDQFNLEVGGLFAKPPFPLLPCDHNAEATKKRVTTSELEMPGMTGSRDGHTVIPNKKARAAASVPKKRKNPQPKKAQRTVATANEEEGNGELNSQSSSCYSSEEDCNGCQELLGAGITSSSSKATAGRGSATDPQSLYARKRRERINERLRTLQSLVPNGTKVDLSTMLEEAVEYVKFLHLQIKLLSSDDLWMYAPISYNGMSVGFDLNISP</sequence>
<keyword evidence="10" id="KW-1185">Reference proteome</keyword>
<dbReference type="EMBL" id="PYDT01000004">
    <property type="protein sequence ID" value="THU64971.1"/>
    <property type="molecule type" value="Genomic_DNA"/>
</dbReference>
<dbReference type="GO" id="GO:0005634">
    <property type="term" value="C:nucleus"/>
    <property type="evidence" value="ECO:0007669"/>
    <property type="project" value="UniProtKB-SubCell"/>
</dbReference>
<keyword evidence="6" id="KW-0539">Nucleus</keyword>
<keyword evidence="3" id="KW-0805">Transcription regulation</keyword>
<evidence type="ECO:0000256" key="5">
    <source>
        <dbReference type="ARBA" id="ARBA00023163"/>
    </source>
</evidence>
<dbReference type="SUPFAM" id="SSF47459">
    <property type="entry name" value="HLH, helix-loop-helix DNA-binding domain"/>
    <property type="match status" value="1"/>
</dbReference>
<evidence type="ECO:0000313" key="10">
    <source>
        <dbReference type="Proteomes" id="UP000317650"/>
    </source>
</evidence>
<comment type="caution">
    <text evidence="9">The sequence shown here is derived from an EMBL/GenBank/DDBJ whole genome shotgun (WGS) entry which is preliminary data.</text>
</comment>
<evidence type="ECO:0000259" key="8">
    <source>
        <dbReference type="PROSITE" id="PS50888"/>
    </source>
</evidence>
<dbReference type="Gene3D" id="4.10.280.10">
    <property type="entry name" value="Helix-loop-helix DNA-binding domain"/>
    <property type="match status" value="1"/>
</dbReference>
<protein>
    <recommendedName>
        <fullName evidence="8">BHLH domain-containing protein</fullName>
    </recommendedName>
</protein>
<gene>
    <name evidence="9" type="ORF">C4D60_Mb01t32170</name>
</gene>
<evidence type="ECO:0000256" key="7">
    <source>
        <dbReference type="SAM" id="MobiDB-lite"/>
    </source>
</evidence>
<evidence type="ECO:0000256" key="4">
    <source>
        <dbReference type="ARBA" id="ARBA00023125"/>
    </source>
</evidence>
<evidence type="ECO:0000313" key="9">
    <source>
        <dbReference type="EMBL" id="THU64971.1"/>
    </source>
</evidence>
<dbReference type="PANTHER" id="PTHR16223">
    <property type="entry name" value="TRANSCRIPTION FACTOR BHLH83-RELATED"/>
    <property type="match status" value="1"/>
</dbReference>
<dbReference type="PANTHER" id="PTHR16223:SF300">
    <property type="entry name" value="TRANSCRIPTION FACTOR BHLH133"/>
    <property type="match status" value="1"/>
</dbReference>
<dbReference type="CDD" id="cd11454">
    <property type="entry name" value="bHLH_AtIND_like"/>
    <property type="match status" value="1"/>
</dbReference>
<name>A0A4S8JS91_MUSBA</name>
<evidence type="ECO:0000256" key="1">
    <source>
        <dbReference type="ARBA" id="ARBA00004123"/>
    </source>
</evidence>
<dbReference type="Proteomes" id="UP000317650">
    <property type="component" value="Chromosome 1"/>
</dbReference>
<evidence type="ECO:0000256" key="6">
    <source>
        <dbReference type="ARBA" id="ARBA00023242"/>
    </source>
</evidence>
<evidence type="ECO:0000256" key="3">
    <source>
        <dbReference type="ARBA" id="ARBA00023015"/>
    </source>
</evidence>
<dbReference type="GO" id="GO:0046983">
    <property type="term" value="F:protein dimerization activity"/>
    <property type="evidence" value="ECO:0007669"/>
    <property type="project" value="InterPro"/>
</dbReference>
<feature type="compositionally biased region" description="Basic residues" evidence="7">
    <location>
        <begin position="153"/>
        <end position="165"/>
    </location>
</feature>
<dbReference type="SMART" id="SM00353">
    <property type="entry name" value="HLH"/>
    <property type="match status" value="1"/>
</dbReference>
<dbReference type="Pfam" id="PF00010">
    <property type="entry name" value="HLH"/>
    <property type="match status" value="1"/>
</dbReference>
<feature type="domain" description="BHLH" evidence="8">
    <location>
        <begin position="218"/>
        <end position="267"/>
    </location>
</feature>
<organism evidence="9 10">
    <name type="scientific">Musa balbisiana</name>
    <name type="common">Banana</name>
    <dbReference type="NCBI Taxonomy" id="52838"/>
    <lineage>
        <taxon>Eukaryota</taxon>
        <taxon>Viridiplantae</taxon>
        <taxon>Streptophyta</taxon>
        <taxon>Embryophyta</taxon>
        <taxon>Tracheophyta</taxon>
        <taxon>Spermatophyta</taxon>
        <taxon>Magnoliopsida</taxon>
        <taxon>Liliopsida</taxon>
        <taxon>Zingiberales</taxon>
        <taxon>Musaceae</taxon>
        <taxon>Musa</taxon>
    </lineage>
</organism>
<dbReference type="PROSITE" id="PS50888">
    <property type="entry name" value="BHLH"/>
    <property type="match status" value="1"/>
</dbReference>
<dbReference type="InterPro" id="IPR011598">
    <property type="entry name" value="bHLH_dom"/>
</dbReference>
<dbReference type="InterPro" id="IPR045843">
    <property type="entry name" value="IND-like"/>
</dbReference>
<dbReference type="AlphaFoldDB" id="A0A4S8JS91"/>
<reference evidence="9 10" key="1">
    <citation type="journal article" date="2019" name="Nat. Plants">
        <title>Genome sequencing of Musa balbisiana reveals subgenome evolution and function divergence in polyploid bananas.</title>
        <authorList>
            <person name="Yao X."/>
        </authorList>
    </citation>
    <scope>NUCLEOTIDE SEQUENCE [LARGE SCALE GENOMIC DNA]</scope>
    <source>
        <strain evidence="10">cv. DH-PKW</strain>
        <tissue evidence="9">Leaves</tissue>
    </source>
</reference>
<comment type="similarity">
    <text evidence="2">Belongs to the bHLH protein family.</text>
</comment>
<dbReference type="FunFam" id="4.10.280.10:FF:000022">
    <property type="entry name" value="Basic helix-loop-helix transcription factor"/>
    <property type="match status" value="1"/>
</dbReference>
<keyword evidence="5" id="KW-0804">Transcription</keyword>
<keyword evidence="4" id="KW-0238">DNA-binding</keyword>
<feature type="region of interest" description="Disordered" evidence="7">
    <location>
        <begin position="127"/>
        <end position="188"/>
    </location>
</feature>
<accession>A0A4S8JS91</accession>
<dbReference type="InterPro" id="IPR036638">
    <property type="entry name" value="HLH_DNA-bd_sf"/>
</dbReference>
<proteinExistence type="inferred from homology"/>
<comment type="subcellular location">
    <subcellularLocation>
        <location evidence="1">Nucleus</location>
    </subcellularLocation>
</comment>
<evidence type="ECO:0000256" key="2">
    <source>
        <dbReference type="ARBA" id="ARBA00005510"/>
    </source>
</evidence>
<dbReference type="GO" id="GO:0000978">
    <property type="term" value="F:RNA polymerase II cis-regulatory region sequence-specific DNA binding"/>
    <property type="evidence" value="ECO:0007669"/>
    <property type="project" value="TreeGrafter"/>
</dbReference>